<organism evidence="1 2">
    <name type="scientific">Petralouisia muris</name>
    <dbReference type="NCBI Taxonomy" id="3032872"/>
    <lineage>
        <taxon>Bacteria</taxon>
        <taxon>Bacillati</taxon>
        <taxon>Bacillota</taxon>
        <taxon>Clostridia</taxon>
        <taxon>Lachnospirales</taxon>
        <taxon>Lachnospiraceae</taxon>
        <taxon>Petralouisia</taxon>
    </lineage>
</organism>
<comment type="caution">
    <text evidence="1">The sequence shown here is derived from an EMBL/GenBank/DDBJ whole genome shotgun (WGS) entry which is preliminary data.</text>
</comment>
<keyword evidence="2" id="KW-1185">Reference proteome</keyword>
<dbReference type="EMBL" id="SRYA01000012">
    <property type="protein sequence ID" value="TGY96839.1"/>
    <property type="molecule type" value="Genomic_DNA"/>
</dbReference>
<dbReference type="Proteomes" id="UP000304953">
    <property type="component" value="Unassembled WGS sequence"/>
</dbReference>
<protein>
    <submittedName>
        <fullName evidence="1">Flagellar protein</fullName>
    </submittedName>
</protein>
<keyword evidence="1" id="KW-0282">Flagellum</keyword>
<gene>
    <name evidence="1" type="ORF">E5329_07540</name>
</gene>
<reference evidence="1" key="1">
    <citation type="submission" date="2019-04" db="EMBL/GenBank/DDBJ databases">
        <title>Microbes associate with the intestines of laboratory mice.</title>
        <authorList>
            <person name="Navarre W."/>
            <person name="Wong E."/>
            <person name="Huang K."/>
            <person name="Tropini C."/>
            <person name="Ng K."/>
            <person name="Yu B."/>
        </authorList>
    </citation>
    <scope>NUCLEOTIDE SEQUENCE</scope>
    <source>
        <strain evidence="1">NM01_1-7b</strain>
    </source>
</reference>
<name>A0AC61RYE1_9FIRM</name>
<proteinExistence type="predicted"/>
<sequence>MNKISNQFSSIEQVTEQYLKKSSQGLTAPEGELSFGDILKQKQSVSNSSALKFSKHASLRLQSRNIELSTEQKERLETGAEKAEAKGMRESLVIVDSYSFIVNVPNKTVVTAMDQTESEENVYTNIDGAVII</sequence>
<keyword evidence="1" id="KW-0966">Cell projection</keyword>
<evidence type="ECO:0000313" key="2">
    <source>
        <dbReference type="Proteomes" id="UP000304953"/>
    </source>
</evidence>
<evidence type="ECO:0000313" key="1">
    <source>
        <dbReference type="EMBL" id="TGY96839.1"/>
    </source>
</evidence>
<keyword evidence="1" id="KW-0969">Cilium</keyword>
<accession>A0AC61RYE1</accession>